<proteinExistence type="predicted"/>
<evidence type="ECO:0000313" key="1">
    <source>
        <dbReference type="EMBL" id="KAF5251075.1"/>
    </source>
</evidence>
<evidence type="ECO:0000313" key="2">
    <source>
        <dbReference type="Proteomes" id="UP000573603"/>
    </source>
</evidence>
<dbReference type="AlphaFoldDB" id="A0A8H5E8J6"/>
<gene>
    <name evidence="1" type="ORF">FANTH_3837</name>
</gene>
<name>A0A8H5E8J6_9HYPO</name>
<comment type="caution">
    <text evidence="1">The sequence shown here is derived from an EMBL/GenBank/DDBJ whole genome shotgun (WGS) entry which is preliminary data.</text>
</comment>
<dbReference type="EMBL" id="JABEVY010000077">
    <property type="protein sequence ID" value="KAF5251075.1"/>
    <property type="molecule type" value="Genomic_DNA"/>
</dbReference>
<dbReference type="Proteomes" id="UP000573603">
    <property type="component" value="Unassembled WGS sequence"/>
</dbReference>
<organism evidence="1 2">
    <name type="scientific">Fusarium anthophilum</name>
    <dbReference type="NCBI Taxonomy" id="48485"/>
    <lineage>
        <taxon>Eukaryota</taxon>
        <taxon>Fungi</taxon>
        <taxon>Dikarya</taxon>
        <taxon>Ascomycota</taxon>
        <taxon>Pezizomycotina</taxon>
        <taxon>Sordariomycetes</taxon>
        <taxon>Hypocreomycetidae</taxon>
        <taxon>Hypocreales</taxon>
        <taxon>Nectriaceae</taxon>
        <taxon>Fusarium</taxon>
        <taxon>Fusarium fujikuroi species complex</taxon>
    </lineage>
</organism>
<accession>A0A8H5E8J6</accession>
<sequence>MASDALEALEALDDFSYWDSDGSMTAPNDHFTTLQKYLGERYDIVGYQSSLPFLVLECHGGPPDDPPFSVAGAIAIWTHAGDGFFWPVVGGFAYGEDVEVEDDIIDQMYQTEIPSKDMILHLANLWPECQAITLIWDYLVMELPLVSKEHHLERLQDLPKGIDGGFMIRYNNGPLANAESSRAPELKPGHKKLFRTAEQKLGDLFLVDYAAGVTQTVCYFGRRFTFGRKRDTPHDLEVGTSQSEDLGNGVKYIASDQAAFMSNTPQIAMRYAASVPLRCRNQSLQRWRQPPQLSEEECGIVHLTNGQLRNRHRLDTFIIYANSYDPEYDQS</sequence>
<keyword evidence="2" id="KW-1185">Reference proteome</keyword>
<reference evidence="1 2" key="1">
    <citation type="journal article" date="2020" name="BMC Genomics">
        <title>Correction to: Identification and distribution of gene clusters required for synthesis of sphingolipid metabolism inhibitors in diverse species of the filamentous fungus Fusarium.</title>
        <authorList>
            <person name="Kim H.S."/>
            <person name="Lohmar J.M."/>
            <person name="Busman M."/>
            <person name="Brown D.W."/>
            <person name="Naumann T.A."/>
            <person name="Divon H.H."/>
            <person name="Lysoe E."/>
            <person name="Uhlig S."/>
            <person name="Proctor R.H."/>
        </authorList>
    </citation>
    <scope>NUCLEOTIDE SEQUENCE [LARGE SCALE GENOMIC DNA]</scope>
    <source>
        <strain evidence="1 2">NRRL 25214</strain>
    </source>
</reference>
<protein>
    <submittedName>
        <fullName evidence="1">Uncharacterized protein</fullName>
    </submittedName>
</protein>